<evidence type="ECO:0000313" key="3">
    <source>
        <dbReference type="Proteomes" id="UP001310594"/>
    </source>
</evidence>
<feature type="transmembrane region" description="Helical" evidence="1">
    <location>
        <begin position="265"/>
        <end position="288"/>
    </location>
</feature>
<name>A0AAN7W939_9PEZI</name>
<comment type="caution">
    <text evidence="2">The sequence shown here is derived from an EMBL/GenBank/DDBJ whole genome shotgun (WGS) entry which is preliminary data.</text>
</comment>
<keyword evidence="1" id="KW-0812">Transmembrane</keyword>
<keyword evidence="1" id="KW-1133">Transmembrane helix</keyword>
<reference evidence="2" key="1">
    <citation type="submission" date="2023-08" db="EMBL/GenBank/DDBJ databases">
        <title>Black Yeasts Isolated from many extreme environments.</title>
        <authorList>
            <person name="Coleine C."/>
            <person name="Stajich J.E."/>
            <person name="Selbmann L."/>
        </authorList>
    </citation>
    <scope>NUCLEOTIDE SEQUENCE</scope>
    <source>
        <strain evidence="2">CCFEE 5810</strain>
    </source>
</reference>
<accession>A0AAN7W939</accession>
<feature type="transmembrane region" description="Helical" evidence="1">
    <location>
        <begin position="239"/>
        <end position="259"/>
    </location>
</feature>
<evidence type="ECO:0000313" key="2">
    <source>
        <dbReference type="EMBL" id="KAK5702080.1"/>
    </source>
</evidence>
<dbReference type="EMBL" id="JAVRQU010000006">
    <property type="protein sequence ID" value="KAK5702080.1"/>
    <property type="molecule type" value="Genomic_DNA"/>
</dbReference>
<feature type="transmembrane region" description="Helical" evidence="1">
    <location>
        <begin position="324"/>
        <end position="342"/>
    </location>
</feature>
<proteinExistence type="predicted"/>
<gene>
    <name evidence="2" type="ORF">LTR97_004900</name>
</gene>
<dbReference type="Proteomes" id="UP001310594">
    <property type="component" value="Unassembled WGS sequence"/>
</dbReference>
<organism evidence="2 3">
    <name type="scientific">Elasticomyces elasticus</name>
    <dbReference type="NCBI Taxonomy" id="574655"/>
    <lineage>
        <taxon>Eukaryota</taxon>
        <taxon>Fungi</taxon>
        <taxon>Dikarya</taxon>
        <taxon>Ascomycota</taxon>
        <taxon>Pezizomycotina</taxon>
        <taxon>Dothideomycetes</taxon>
        <taxon>Dothideomycetidae</taxon>
        <taxon>Mycosphaerellales</taxon>
        <taxon>Teratosphaeriaceae</taxon>
        <taxon>Elasticomyces</taxon>
    </lineage>
</organism>
<protein>
    <submittedName>
        <fullName evidence="2">Uncharacterized protein</fullName>
    </submittedName>
</protein>
<dbReference type="AlphaFoldDB" id="A0AAN7W939"/>
<sequence>MASEQIPAGTPGFLRLPPEPRNIIYEYCNSMNGVAGPTRSRHPPVSSESEALLRDVFGATAPSPQKFRFTALAQTCRTLRQDAFAFFLADVVLVLDVDPSSLETTMREVKEIPAHVLSKINTMFIAGQISCVALHYHCTPIAMIIRLDVQNGGVFIGKLAMNEKERDEQAWASTHHRCNQAVGCAYNWRLPRAVARLQSFHHARTTEILTEEQQKIALERLIEVIDGRAEVVERFRKEATVFGVATASILLVCIFYHTGDLAGDIASMVVLLAAIILLSNGISAAEVLWKEEKPMHRENAIVRAVASTIIVCLRYRAGVVAGDITFMVVFLAIIALVSRLPGQRSDVRFPSM</sequence>
<keyword evidence="1" id="KW-0472">Membrane</keyword>
<evidence type="ECO:0000256" key="1">
    <source>
        <dbReference type="SAM" id="Phobius"/>
    </source>
</evidence>